<sequence length="141" mass="16589">MKKFALLLLLTLSFVSCSLEDDNRPTFHYEILPIDSYVVPDTFNFGTTHQLKLFFKFPTPCHSYGGIYFDRYLNERVFAIQSIVEDRQNCLPYEDNNNELREVIVNFEVISSQTYLFKFYKGKDEEGNNIFEEVEIPVNSD</sequence>
<accession>A0A328WTW3</accession>
<dbReference type="OrthoDB" id="893802at2"/>
<dbReference type="RefSeq" id="WP_112085054.1">
    <property type="nucleotide sequence ID" value="NZ_QLSV01000003.1"/>
</dbReference>
<dbReference type="PROSITE" id="PS51257">
    <property type="entry name" value="PROKAR_LIPOPROTEIN"/>
    <property type="match status" value="1"/>
</dbReference>
<evidence type="ECO:0008006" key="4">
    <source>
        <dbReference type="Google" id="ProtNLM"/>
    </source>
</evidence>
<name>A0A328WTW3_9FLAO</name>
<dbReference type="AlphaFoldDB" id="A0A328WTW3"/>
<gene>
    <name evidence="2" type="ORF">B0I10_10322</name>
</gene>
<organism evidence="2 3">
    <name type="scientific">Flavobacterium lacus</name>
    <dbReference type="NCBI Taxonomy" id="1353778"/>
    <lineage>
        <taxon>Bacteria</taxon>
        <taxon>Pseudomonadati</taxon>
        <taxon>Bacteroidota</taxon>
        <taxon>Flavobacteriia</taxon>
        <taxon>Flavobacteriales</taxon>
        <taxon>Flavobacteriaceae</taxon>
        <taxon>Flavobacterium</taxon>
    </lineage>
</organism>
<feature type="signal peptide" evidence="1">
    <location>
        <begin position="1"/>
        <end position="20"/>
    </location>
</feature>
<protein>
    <recommendedName>
        <fullName evidence="4">Lipoprotein</fullName>
    </recommendedName>
</protein>
<feature type="chain" id="PRO_5016279007" description="Lipoprotein" evidence="1">
    <location>
        <begin position="21"/>
        <end position="141"/>
    </location>
</feature>
<evidence type="ECO:0000313" key="2">
    <source>
        <dbReference type="EMBL" id="RAR49603.1"/>
    </source>
</evidence>
<reference evidence="2 3" key="1">
    <citation type="submission" date="2018-06" db="EMBL/GenBank/DDBJ databases">
        <title>Genomic Encyclopedia of Type Strains, Phase III (KMG-III): the genomes of soil and plant-associated and newly described type strains.</title>
        <authorList>
            <person name="Whitman W."/>
        </authorList>
    </citation>
    <scope>NUCLEOTIDE SEQUENCE [LARGE SCALE GENOMIC DNA]</scope>
    <source>
        <strain evidence="2 3">CGMCC 1.12504</strain>
    </source>
</reference>
<proteinExistence type="predicted"/>
<keyword evidence="3" id="KW-1185">Reference proteome</keyword>
<comment type="caution">
    <text evidence="2">The sequence shown here is derived from an EMBL/GenBank/DDBJ whole genome shotgun (WGS) entry which is preliminary data.</text>
</comment>
<dbReference type="Proteomes" id="UP000249518">
    <property type="component" value="Unassembled WGS sequence"/>
</dbReference>
<evidence type="ECO:0000313" key="3">
    <source>
        <dbReference type="Proteomes" id="UP000249518"/>
    </source>
</evidence>
<evidence type="ECO:0000256" key="1">
    <source>
        <dbReference type="SAM" id="SignalP"/>
    </source>
</evidence>
<keyword evidence="1" id="KW-0732">Signal</keyword>
<dbReference type="EMBL" id="QLSV01000003">
    <property type="protein sequence ID" value="RAR49603.1"/>
    <property type="molecule type" value="Genomic_DNA"/>
</dbReference>